<evidence type="ECO:0000313" key="6">
    <source>
        <dbReference type="EMBL" id="SFL35551.1"/>
    </source>
</evidence>
<dbReference type="RefSeq" id="WP_245754250.1">
    <property type="nucleotide sequence ID" value="NZ_FOTF01000015.1"/>
</dbReference>
<keyword evidence="4" id="KW-0456">Lyase</keyword>
<evidence type="ECO:0000256" key="4">
    <source>
        <dbReference type="ARBA" id="ARBA00023239"/>
    </source>
</evidence>
<reference evidence="6 7" key="1">
    <citation type="submission" date="2016-10" db="EMBL/GenBank/DDBJ databases">
        <authorList>
            <person name="de Groot N.N."/>
        </authorList>
    </citation>
    <scope>NUCLEOTIDE SEQUENCE [LARGE SCALE GENOMIC DNA]</scope>
    <source>
        <strain evidence="6 7">DSM 16199</strain>
    </source>
</reference>
<sequence>MHDHLDDMAGSDMTHSGGCNCGAVRFTVAGPLPAPNACHCTQCRKQSGHYWASVDVDRSALHVSGAPHWYASSEKVRRGFCGTCGAYLFWDPLQGDKTAVAMGAFDQPTQTQLGLHIFVADKGDYYEIADGLPQNQR</sequence>
<dbReference type="GO" id="GO:0046872">
    <property type="term" value="F:metal ion binding"/>
    <property type="evidence" value="ECO:0007669"/>
    <property type="project" value="UniProtKB-KW"/>
</dbReference>
<comment type="similarity">
    <text evidence="1">Belongs to the Gfa family.</text>
</comment>
<evidence type="ECO:0000256" key="1">
    <source>
        <dbReference type="ARBA" id="ARBA00005495"/>
    </source>
</evidence>
<evidence type="ECO:0000259" key="5">
    <source>
        <dbReference type="PROSITE" id="PS51891"/>
    </source>
</evidence>
<dbReference type="EMBL" id="FOTF01000015">
    <property type="protein sequence ID" value="SFL35551.1"/>
    <property type="molecule type" value="Genomic_DNA"/>
</dbReference>
<keyword evidence="3" id="KW-0862">Zinc</keyword>
<keyword evidence="2" id="KW-0479">Metal-binding</keyword>
<evidence type="ECO:0000256" key="3">
    <source>
        <dbReference type="ARBA" id="ARBA00022833"/>
    </source>
</evidence>
<dbReference type="InterPro" id="IPR006913">
    <property type="entry name" value="CENP-V/GFA"/>
</dbReference>
<evidence type="ECO:0000313" key="7">
    <source>
        <dbReference type="Proteomes" id="UP000199550"/>
    </source>
</evidence>
<proteinExistence type="inferred from homology"/>
<evidence type="ECO:0000256" key="2">
    <source>
        <dbReference type="ARBA" id="ARBA00022723"/>
    </source>
</evidence>
<protein>
    <submittedName>
        <fullName evidence="6">Uncharacterized conserved protein</fullName>
    </submittedName>
</protein>
<dbReference type="STRING" id="195913.SAMN04488004_11537"/>
<dbReference type="PROSITE" id="PS51891">
    <property type="entry name" value="CENP_V_GFA"/>
    <property type="match status" value="1"/>
</dbReference>
<dbReference type="GO" id="GO:0016846">
    <property type="term" value="F:carbon-sulfur lyase activity"/>
    <property type="evidence" value="ECO:0007669"/>
    <property type="project" value="InterPro"/>
</dbReference>
<dbReference type="AlphaFoldDB" id="A0A1I4H2E1"/>
<organism evidence="6 7">
    <name type="scientific">Loktanella salsilacus</name>
    <dbReference type="NCBI Taxonomy" id="195913"/>
    <lineage>
        <taxon>Bacteria</taxon>
        <taxon>Pseudomonadati</taxon>
        <taxon>Pseudomonadota</taxon>
        <taxon>Alphaproteobacteria</taxon>
        <taxon>Rhodobacterales</taxon>
        <taxon>Roseobacteraceae</taxon>
        <taxon>Loktanella</taxon>
    </lineage>
</organism>
<dbReference type="Gene3D" id="3.90.1590.10">
    <property type="entry name" value="glutathione-dependent formaldehyde- activating enzyme (gfa)"/>
    <property type="match status" value="1"/>
</dbReference>
<gene>
    <name evidence="6" type="ORF">SAMN04488004_11537</name>
</gene>
<dbReference type="Proteomes" id="UP000199550">
    <property type="component" value="Unassembled WGS sequence"/>
</dbReference>
<dbReference type="InterPro" id="IPR011057">
    <property type="entry name" value="Mss4-like_sf"/>
</dbReference>
<feature type="domain" description="CENP-V/GFA" evidence="5">
    <location>
        <begin position="15"/>
        <end position="127"/>
    </location>
</feature>
<dbReference type="SUPFAM" id="SSF51316">
    <property type="entry name" value="Mss4-like"/>
    <property type="match status" value="1"/>
</dbReference>
<name>A0A1I4H2E1_9RHOB</name>
<keyword evidence="7" id="KW-1185">Reference proteome</keyword>
<dbReference type="PANTHER" id="PTHR33337">
    <property type="entry name" value="GFA DOMAIN-CONTAINING PROTEIN"/>
    <property type="match status" value="1"/>
</dbReference>
<dbReference type="Pfam" id="PF04828">
    <property type="entry name" value="GFA"/>
    <property type="match status" value="1"/>
</dbReference>
<accession>A0A1I4H2E1</accession>
<dbReference type="PANTHER" id="PTHR33337:SF40">
    <property type="entry name" value="CENP-V_GFA DOMAIN-CONTAINING PROTEIN-RELATED"/>
    <property type="match status" value="1"/>
</dbReference>